<dbReference type="InterPro" id="IPR058678">
    <property type="entry name" value="ARM_PUB"/>
</dbReference>
<dbReference type="SUPFAM" id="SSF48371">
    <property type="entry name" value="ARM repeat"/>
    <property type="match status" value="2"/>
</dbReference>
<dbReference type="InterPro" id="IPR016024">
    <property type="entry name" value="ARM-type_fold"/>
</dbReference>
<proteinExistence type="predicted"/>
<dbReference type="RefSeq" id="XP_014664530.1">
    <property type="nucleotide sequence ID" value="XM_014809044.1"/>
</dbReference>
<dbReference type="Pfam" id="PF25598">
    <property type="entry name" value="ARM_PUB"/>
    <property type="match status" value="1"/>
</dbReference>
<gene>
    <name evidence="5" type="primary">LOC106806896</name>
</gene>
<evidence type="ECO:0000313" key="5">
    <source>
        <dbReference type="RefSeq" id="XP_014664530.1"/>
    </source>
</evidence>
<dbReference type="PANTHER" id="PTHR46618:SF1">
    <property type="entry name" value="ARMADILLO REPEAT-CONTAINING PROTEIN 3"/>
    <property type="match status" value="1"/>
</dbReference>
<dbReference type="InterPro" id="IPR000225">
    <property type="entry name" value="Armadillo"/>
</dbReference>
<dbReference type="Proteomes" id="UP000695022">
    <property type="component" value="Unplaced"/>
</dbReference>
<protein>
    <submittedName>
        <fullName evidence="5">Armadillo repeat-containing protein 3-like</fullName>
    </submittedName>
</protein>
<evidence type="ECO:0000259" key="3">
    <source>
        <dbReference type="Pfam" id="PF25598"/>
    </source>
</evidence>
<dbReference type="PROSITE" id="PS50176">
    <property type="entry name" value="ARM_REPEAT"/>
    <property type="match status" value="2"/>
</dbReference>
<organism evidence="4 5">
    <name type="scientific">Priapulus caudatus</name>
    <name type="common">Priapulid worm</name>
    <dbReference type="NCBI Taxonomy" id="37621"/>
    <lineage>
        <taxon>Eukaryota</taxon>
        <taxon>Metazoa</taxon>
        <taxon>Ecdysozoa</taxon>
        <taxon>Scalidophora</taxon>
        <taxon>Priapulida</taxon>
        <taxon>Priapulimorpha</taxon>
        <taxon>Priapulimorphida</taxon>
        <taxon>Priapulidae</taxon>
        <taxon>Priapulus</taxon>
    </lineage>
</organism>
<evidence type="ECO:0000256" key="1">
    <source>
        <dbReference type="ARBA" id="ARBA00022737"/>
    </source>
</evidence>
<feature type="repeat" description="ARM" evidence="2">
    <location>
        <begin position="483"/>
        <end position="525"/>
    </location>
</feature>
<evidence type="ECO:0000256" key="2">
    <source>
        <dbReference type="PROSITE-ProRule" id="PRU00259"/>
    </source>
</evidence>
<sequence>MGPKRQGKNEAKSPSLDMFDPVILESKTAGTAVLMLKSDEQDILVKVCFSLYKYAEKCDTNKDDLVKLGAVEPVFRLVQHEDRSVKTHACMVLGLLSSNSQARAMCRKLNCVPVISALLNPQEDVLVHEFATLCMMNMAKDYSGKTQLQSEDVLQPLVTMIESSDPDVQKNSAECIALLLQDFAAISLVRDLGAIQHLLALIQSEYPVIQDVALLALVQITNDFESRNELKQQGGIEKLLQFIRNNISNELTSLALHILANCLTNIECTEELTQCRGFETLLQAASESTLNQVKQQAAVAIGRFFTHPEQKKQCPEMNVEKVLVGMLSIDHAGLQAAAAETLSIVAELPSCREVICDSDGVRLAVHLLESEDAVVRKYALLVLATMTRDSHDISAQVSHEGGIEPLVTLLADGIPDVMINAAGVLTNLITDNSLRAEILQSRAISILLEPLKSGNPQLQIHASLLVCALATDGEARLELQTSGAVEALVELLRSYSEEVRRTACWAVAICAADTSTAIELIKHGALEMLQELCSSIARRNSFAEVALETLLNNNLPAKYSLKGALSATDVVVDGFYDAGAAKAGVRLLCLEELEKQQVSDRLPVVVINFGKLQEALGRCQLVL</sequence>
<evidence type="ECO:0000313" key="4">
    <source>
        <dbReference type="Proteomes" id="UP000695022"/>
    </source>
</evidence>
<name>A0ABM1DX59_PRICU</name>
<dbReference type="InterPro" id="IPR052441">
    <property type="entry name" value="Armadillo-Ser/Thr_Kinase"/>
</dbReference>
<dbReference type="InterPro" id="IPR011989">
    <property type="entry name" value="ARM-like"/>
</dbReference>
<dbReference type="Gene3D" id="1.25.10.10">
    <property type="entry name" value="Leucine-rich Repeat Variant"/>
    <property type="match status" value="2"/>
</dbReference>
<dbReference type="GeneID" id="106806896"/>
<feature type="repeat" description="ARM" evidence="2">
    <location>
        <begin position="401"/>
        <end position="443"/>
    </location>
</feature>
<reference evidence="5" key="1">
    <citation type="submission" date="2025-08" db="UniProtKB">
        <authorList>
            <consortium name="RefSeq"/>
        </authorList>
    </citation>
    <scope>IDENTIFICATION</scope>
</reference>
<feature type="domain" description="U-box" evidence="3">
    <location>
        <begin position="335"/>
        <end position="498"/>
    </location>
</feature>
<dbReference type="SMART" id="SM00185">
    <property type="entry name" value="ARM"/>
    <property type="match status" value="10"/>
</dbReference>
<dbReference type="PANTHER" id="PTHR46618">
    <property type="entry name" value="ARMADILLO REPEAT-CONTAINING PROTEIN 3"/>
    <property type="match status" value="1"/>
</dbReference>
<keyword evidence="4" id="KW-1185">Reference proteome</keyword>
<keyword evidence="1" id="KW-0677">Repeat</keyword>
<accession>A0ABM1DX59</accession>